<dbReference type="EMBL" id="JACEIK010000187">
    <property type="protein sequence ID" value="MCD7451933.1"/>
    <property type="molecule type" value="Genomic_DNA"/>
</dbReference>
<gene>
    <name evidence="1" type="ORF">HAX54_014122</name>
</gene>
<accession>A0ABS8RZD3</accession>
<feature type="non-terminal residue" evidence="1">
    <location>
        <position position="75"/>
    </location>
</feature>
<dbReference type="Proteomes" id="UP000823775">
    <property type="component" value="Unassembled WGS sequence"/>
</dbReference>
<protein>
    <submittedName>
        <fullName evidence="1">Uncharacterized protein</fullName>
    </submittedName>
</protein>
<organism evidence="1 2">
    <name type="scientific">Datura stramonium</name>
    <name type="common">Jimsonweed</name>
    <name type="synonym">Common thornapple</name>
    <dbReference type="NCBI Taxonomy" id="4076"/>
    <lineage>
        <taxon>Eukaryota</taxon>
        <taxon>Viridiplantae</taxon>
        <taxon>Streptophyta</taxon>
        <taxon>Embryophyta</taxon>
        <taxon>Tracheophyta</taxon>
        <taxon>Spermatophyta</taxon>
        <taxon>Magnoliopsida</taxon>
        <taxon>eudicotyledons</taxon>
        <taxon>Gunneridae</taxon>
        <taxon>Pentapetalae</taxon>
        <taxon>asterids</taxon>
        <taxon>lamiids</taxon>
        <taxon>Solanales</taxon>
        <taxon>Solanaceae</taxon>
        <taxon>Solanoideae</taxon>
        <taxon>Datureae</taxon>
        <taxon>Datura</taxon>
    </lineage>
</organism>
<comment type="caution">
    <text evidence="1">The sequence shown here is derived from an EMBL/GenBank/DDBJ whole genome shotgun (WGS) entry which is preliminary data.</text>
</comment>
<evidence type="ECO:0000313" key="2">
    <source>
        <dbReference type="Proteomes" id="UP000823775"/>
    </source>
</evidence>
<reference evidence="1 2" key="1">
    <citation type="journal article" date="2021" name="BMC Genomics">
        <title>Datura genome reveals duplications of psychoactive alkaloid biosynthetic genes and high mutation rate following tissue culture.</title>
        <authorList>
            <person name="Rajewski A."/>
            <person name="Carter-House D."/>
            <person name="Stajich J."/>
            <person name="Litt A."/>
        </authorList>
    </citation>
    <scope>NUCLEOTIDE SEQUENCE [LARGE SCALE GENOMIC DNA]</scope>
    <source>
        <strain evidence="1">AR-01</strain>
    </source>
</reference>
<keyword evidence="2" id="KW-1185">Reference proteome</keyword>
<evidence type="ECO:0000313" key="1">
    <source>
        <dbReference type="EMBL" id="MCD7451933.1"/>
    </source>
</evidence>
<name>A0ABS8RZD3_DATST</name>
<proteinExistence type="predicted"/>
<sequence length="75" mass="8450">MTFSDSPVGSGKTPMKCQSKESLASGHFLAPVLHRRLADQYRQLTALCLYTLGRLSFFFTMAMHRRFTNSSCDSL</sequence>